<organism evidence="3 4">
    <name type="scientific">Dothidotthia symphoricarpi CBS 119687</name>
    <dbReference type="NCBI Taxonomy" id="1392245"/>
    <lineage>
        <taxon>Eukaryota</taxon>
        <taxon>Fungi</taxon>
        <taxon>Dikarya</taxon>
        <taxon>Ascomycota</taxon>
        <taxon>Pezizomycotina</taxon>
        <taxon>Dothideomycetes</taxon>
        <taxon>Pleosporomycetidae</taxon>
        <taxon>Pleosporales</taxon>
        <taxon>Dothidotthiaceae</taxon>
        <taxon>Dothidotthia</taxon>
    </lineage>
</organism>
<keyword evidence="4" id="KW-1185">Reference proteome</keyword>
<feature type="compositionally biased region" description="Low complexity" evidence="1">
    <location>
        <begin position="382"/>
        <end position="393"/>
    </location>
</feature>
<feature type="compositionally biased region" description="Basic and acidic residues" evidence="1">
    <location>
        <begin position="76"/>
        <end position="89"/>
    </location>
</feature>
<feature type="compositionally biased region" description="Pro residues" evidence="1">
    <location>
        <begin position="394"/>
        <end position="425"/>
    </location>
</feature>
<name>A0A6A6AJ33_9PLEO</name>
<dbReference type="PROSITE" id="PS51082">
    <property type="entry name" value="WH2"/>
    <property type="match status" value="1"/>
</dbReference>
<feature type="compositionally biased region" description="Basic and acidic residues" evidence="1">
    <location>
        <begin position="293"/>
        <end position="302"/>
    </location>
</feature>
<feature type="domain" description="WH2" evidence="2">
    <location>
        <begin position="428"/>
        <end position="445"/>
    </location>
</feature>
<reference evidence="3" key="1">
    <citation type="journal article" date="2020" name="Stud. Mycol.">
        <title>101 Dothideomycetes genomes: a test case for predicting lifestyles and emergence of pathogens.</title>
        <authorList>
            <person name="Haridas S."/>
            <person name="Albert R."/>
            <person name="Binder M."/>
            <person name="Bloem J."/>
            <person name="Labutti K."/>
            <person name="Salamov A."/>
            <person name="Andreopoulos B."/>
            <person name="Baker S."/>
            <person name="Barry K."/>
            <person name="Bills G."/>
            <person name="Bluhm B."/>
            <person name="Cannon C."/>
            <person name="Castanera R."/>
            <person name="Culley D."/>
            <person name="Daum C."/>
            <person name="Ezra D."/>
            <person name="Gonzalez J."/>
            <person name="Henrissat B."/>
            <person name="Kuo A."/>
            <person name="Liang C."/>
            <person name="Lipzen A."/>
            <person name="Lutzoni F."/>
            <person name="Magnuson J."/>
            <person name="Mondo S."/>
            <person name="Nolan M."/>
            <person name="Ohm R."/>
            <person name="Pangilinan J."/>
            <person name="Park H.-J."/>
            <person name="Ramirez L."/>
            <person name="Alfaro M."/>
            <person name="Sun H."/>
            <person name="Tritt A."/>
            <person name="Yoshinaga Y."/>
            <person name="Zwiers L.-H."/>
            <person name="Turgeon B."/>
            <person name="Goodwin S."/>
            <person name="Spatafora J."/>
            <person name="Crous P."/>
            <person name="Grigoriev I."/>
        </authorList>
    </citation>
    <scope>NUCLEOTIDE SEQUENCE</scope>
    <source>
        <strain evidence="3">CBS 119687</strain>
    </source>
</reference>
<feature type="compositionally biased region" description="Polar residues" evidence="1">
    <location>
        <begin position="319"/>
        <end position="335"/>
    </location>
</feature>
<sequence>MPDQDSEAYRKQVQTHIQDLMSGNRPRDPQLAAATTGRLVLEGVVEAVKMYREHKQETKEQGKKDGERHGHKSKDGHHGGSREGHGHRSGERKHRHGSGERHHHRSKERRKRSGSRERQKNDREIVDPVREGRNDDDSRFVMTGGAGAPSTQPTSIHNAEHRARSPPRRERPVTPAGQVGASHSPTQPRIGPDGTSFGDLPRFKMKKGPAMGFVAHAMNTYRHVKAEQEAGLRSKGMLEKHVDGWREKRGGAKPADSQKIRKGGQGGKDDREDDEPAARDWEKIRVSGPGMRGGDRDGRLRGSQEQTGGTGKVGRQAAPPTSTSSPAYQTISQPRSPTPFHGPPPITVTPPSVQQTFADSPIPSAPSYPPQSFHAPQPAPTPASFSAPSHSPSIPVPPPMPPMPQASPLPPPPPPPAPSRAPNPPSNQHATLFSAIRGGTNLRKVPTSEQKDNSSAKETGKPIYPETPHSHDVEAQEHAQDTEEQERDQAESKCLPYKPEVRRLLTYSWFEPEDECGGLE</sequence>
<evidence type="ECO:0000256" key="1">
    <source>
        <dbReference type="SAM" id="MobiDB-lite"/>
    </source>
</evidence>
<feature type="compositionally biased region" description="Basic and acidic residues" evidence="1">
    <location>
        <begin position="114"/>
        <end position="139"/>
    </location>
</feature>
<dbReference type="RefSeq" id="XP_033525301.1">
    <property type="nucleotide sequence ID" value="XM_033662543.1"/>
</dbReference>
<feature type="compositionally biased region" description="Pro residues" evidence="1">
    <location>
        <begin position="336"/>
        <end position="348"/>
    </location>
</feature>
<dbReference type="EMBL" id="ML977503">
    <property type="protein sequence ID" value="KAF2130914.1"/>
    <property type="molecule type" value="Genomic_DNA"/>
</dbReference>
<feature type="region of interest" description="Disordered" evidence="1">
    <location>
        <begin position="229"/>
        <end position="494"/>
    </location>
</feature>
<gene>
    <name evidence="3" type="ORF">P153DRAFT_206619</name>
</gene>
<feature type="compositionally biased region" description="Basic and acidic residues" evidence="1">
    <location>
        <begin position="229"/>
        <end position="250"/>
    </location>
</feature>
<feature type="compositionally biased region" description="Basic and acidic residues" evidence="1">
    <location>
        <begin position="51"/>
        <end position="68"/>
    </location>
</feature>
<feature type="region of interest" description="Disordered" evidence="1">
    <location>
        <begin position="51"/>
        <end position="203"/>
    </location>
</feature>
<feature type="compositionally biased region" description="Basic and acidic residues" evidence="1">
    <location>
        <begin position="276"/>
        <end position="285"/>
    </location>
</feature>
<feature type="compositionally biased region" description="Basic and acidic residues" evidence="1">
    <location>
        <begin position="449"/>
        <end position="460"/>
    </location>
</feature>
<protein>
    <recommendedName>
        <fullName evidence="2">WH2 domain-containing protein</fullName>
    </recommendedName>
</protein>
<feature type="compositionally biased region" description="Basic and acidic residues" evidence="1">
    <location>
        <begin position="468"/>
        <end position="491"/>
    </location>
</feature>
<dbReference type="GO" id="GO:0003779">
    <property type="term" value="F:actin binding"/>
    <property type="evidence" value="ECO:0007669"/>
    <property type="project" value="InterPro"/>
</dbReference>
<proteinExistence type="predicted"/>
<feature type="region of interest" description="Disordered" evidence="1">
    <location>
        <begin position="1"/>
        <end position="38"/>
    </location>
</feature>
<dbReference type="AlphaFoldDB" id="A0A6A6AJ33"/>
<feature type="compositionally biased region" description="Polar residues" evidence="1">
    <location>
        <begin position="349"/>
        <end position="358"/>
    </location>
</feature>
<accession>A0A6A6AJ33</accession>
<evidence type="ECO:0000259" key="2">
    <source>
        <dbReference type="PROSITE" id="PS51082"/>
    </source>
</evidence>
<dbReference type="PRINTS" id="PR01217">
    <property type="entry name" value="PRICHEXTENSN"/>
</dbReference>
<feature type="compositionally biased region" description="Basic residues" evidence="1">
    <location>
        <begin position="90"/>
        <end position="113"/>
    </location>
</feature>
<evidence type="ECO:0000313" key="4">
    <source>
        <dbReference type="Proteomes" id="UP000799771"/>
    </source>
</evidence>
<dbReference type="OrthoDB" id="3792561at2759"/>
<dbReference type="InterPro" id="IPR003124">
    <property type="entry name" value="WH2_dom"/>
</dbReference>
<evidence type="ECO:0000313" key="3">
    <source>
        <dbReference type="EMBL" id="KAF2130914.1"/>
    </source>
</evidence>
<dbReference type="GeneID" id="54402975"/>
<feature type="compositionally biased region" description="Basic and acidic residues" evidence="1">
    <location>
        <begin position="158"/>
        <end position="172"/>
    </location>
</feature>
<dbReference type="Proteomes" id="UP000799771">
    <property type="component" value="Unassembled WGS sequence"/>
</dbReference>